<dbReference type="AlphaFoldDB" id="A0A674AFL8"/>
<reference evidence="2" key="1">
    <citation type="submission" date="2025-08" db="UniProtKB">
        <authorList>
            <consortium name="Ensembl"/>
        </authorList>
    </citation>
    <scope>IDENTIFICATION</scope>
</reference>
<dbReference type="GeneTree" id="ENSGT00390000001015"/>
<dbReference type="SMART" id="SM00256">
    <property type="entry name" value="FBOX"/>
    <property type="match status" value="1"/>
</dbReference>
<keyword evidence="3" id="KW-1185">Reference proteome</keyword>
<dbReference type="InterPro" id="IPR036047">
    <property type="entry name" value="F-box-like_dom_sf"/>
</dbReference>
<evidence type="ECO:0000259" key="1">
    <source>
        <dbReference type="PROSITE" id="PS50181"/>
    </source>
</evidence>
<gene>
    <name evidence="2" type="primary">FBXO36</name>
    <name evidence="2" type="synonym">LOC115163211</name>
</gene>
<dbReference type="SUPFAM" id="SSF81383">
    <property type="entry name" value="F-box domain"/>
    <property type="match status" value="1"/>
</dbReference>
<dbReference type="InterPro" id="IPR001810">
    <property type="entry name" value="F-box_dom"/>
</dbReference>
<reference evidence="2" key="2">
    <citation type="submission" date="2025-09" db="UniProtKB">
        <authorList>
            <consortium name="Ensembl"/>
        </authorList>
    </citation>
    <scope>IDENTIFICATION</scope>
</reference>
<evidence type="ECO:0000313" key="2">
    <source>
        <dbReference type="Ensembl" id="ENSSTUP00000057066.1"/>
    </source>
</evidence>
<name>A0A674AFL8_SALTR</name>
<dbReference type="OMA" id="HEDFREN"/>
<feature type="domain" description="F-box" evidence="1">
    <location>
        <begin position="87"/>
        <end position="133"/>
    </location>
</feature>
<proteinExistence type="predicted"/>
<dbReference type="CDD" id="cd22106">
    <property type="entry name" value="F-box_FBXO36"/>
    <property type="match status" value="1"/>
</dbReference>
<dbReference type="Gene3D" id="1.20.1280.50">
    <property type="match status" value="1"/>
</dbReference>
<dbReference type="InParanoid" id="A0A674AFL8"/>
<accession>A0A674AFL8</accession>
<dbReference type="PROSITE" id="PS50181">
    <property type="entry name" value="FBOX"/>
    <property type="match status" value="1"/>
</dbReference>
<organism evidence="2 3">
    <name type="scientific">Salmo trutta</name>
    <name type="common">Brown trout</name>
    <dbReference type="NCBI Taxonomy" id="8032"/>
    <lineage>
        <taxon>Eukaryota</taxon>
        <taxon>Metazoa</taxon>
        <taxon>Chordata</taxon>
        <taxon>Craniata</taxon>
        <taxon>Vertebrata</taxon>
        <taxon>Euteleostomi</taxon>
        <taxon>Actinopterygii</taxon>
        <taxon>Neopterygii</taxon>
        <taxon>Teleostei</taxon>
        <taxon>Protacanthopterygii</taxon>
        <taxon>Salmoniformes</taxon>
        <taxon>Salmonidae</taxon>
        <taxon>Salmoninae</taxon>
        <taxon>Salmo</taxon>
    </lineage>
</organism>
<dbReference type="Proteomes" id="UP000472277">
    <property type="component" value="Chromosome 26"/>
</dbReference>
<protein>
    <submittedName>
        <fullName evidence="2">F-box protein 36a</fullName>
    </submittedName>
</protein>
<sequence>MASLFGKKVFEINGQGPPPTKYFFQLTVTKTEVIWRPWKISLRIESKGAAPGENKMIHDYLHDAQQVDVVFGRQILQYTQALCHGNFDYLERLPNDLLLQILAFLELKDVALLAQTPKRFHKLCNSPEFWEQTVRGRCDKLTPDNGGPSQNAMGWRKIFYIFTFYMYMEVARHFNKTVLLIS</sequence>
<dbReference type="Pfam" id="PF12937">
    <property type="entry name" value="F-box-like"/>
    <property type="match status" value="1"/>
</dbReference>
<evidence type="ECO:0000313" key="3">
    <source>
        <dbReference type="Proteomes" id="UP000472277"/>
    </source>
</evidence>
<dbReference type="Ensembl" id="ENSSTUT00000059816.1">
    <property type="protein sequence ID" value="ENSSTUP00000057066.1"/>
    <property type="gene ID" value="ENSSTUG00000024308.1"/>
</dbReference>